<feature type="repeat" description="ANK" evidence="3">
    <location>
        <begin position="188"/>
        <end position="220"/>
    </location>
</feature>
<dbReference type="OrthoDB" id="341259at2759"/>
<dbReference type="InterPro" id="IPR002110">
    <property type="entry name" value="Ankyrin_rpt"/>
</dbReference>
<dbReference type="SMART" id="SM00248">
    <property type="entry name" value="ANK"/>
    <property type="match status" value="6"/>
</dbReference>
<keyword evidence="3" id="KW-0040">ANK repeat</keyword>
<dbReference type="Gene3D" id="1.10.287.1490">
    <property type="match status" value="1"/>
</dbReference>
<feature type="repeat" description="ANK" evidence="3">
    <location>
        <begin position="155"/>
        <end position="187"/>
    </location>
</feature>
<dbReference type="GO" id="GO:0003779">
    <property type="term" value="F:actin binding"/>
    <property type="evidence" value="ECO:0007669"/>
    <property type="project" value="InterPro"/>
</dbReference>
<dbReference type="InterPro" id="IPR042420">
    <property type="entry name" value="RAI14/UACA"/>
</dbReference>
<evidence type="ECO:0000256" key="2">
    <source>
        <dbReference type="ARBA" id="ARBA00023054"/>
    </source>
</evidence>
<dbReference type="PANTHER" id="PTHR24129:SF1">
    <property type="entry name" value="UVEAL AUTOANTIGEN WITH COILED-COIL DOMAINS AND ANKYRIN REPEATS"/>
    <property type="match status" value="1"/>
</dbReference>
<feature type="compositionally biased region" description="Polar residues" evidence="5">
    <location>
        <begin position="385"/>
        <end position="404"/>
    </location>
</feature>
<dbReference type="Proteomes" id="UP000261480">
    <property type="component" value="Unplaced"/>
</dbReference>
<dbReference type="GeneID" id="106929160"/>
<dbReference type="SUPFAM" id="SSF57997">
    <property type="entry name" value="Tropomyosin"/>
    <property type="match status" value="2"/>
</dbReference>
<dbReference type="PROSITE" id="PS50088">
    <property type="entry name" value="ANK_REPEAT"/>
    <property type="match status" value="5"/>
</dbReference>
<keyword evidence="7" id="KW-1185">Reference proteome</keyword>
<evidence type="ECO:0000256" key="1">
    <source>
        <dbReference type="ARBA" id="ARBA00022737"/>
    </source>
</evidence>
<dbReference type="STRING" id="48701.ENSPMEP00000032945"/>
<sequence>MKSFINRRKKHEVTITNTDWNKYDDRLMKAVERGEVDKVATVLGKKGIIPTKLDVEGRSAFHLAATQGQLECLNLMLGHNVEITAKDGSGKNALHLASKYGNSRCVQKLLQHNCPVGNVDLQGRTALHDAVMAGCTSSVKLLCDNGASVNISDFDGRTPLILATQMCHPHICQLLLERGADFNVRDKQNKTPLILGCEFGCKDAVEVLLKAGADVKAVDNMGHDAFHYARLSNKPELTAMIRSLLDKANREKEAAKIEQWKRQLSVDRSDVAESNRKDQIIFDLERQNEALQEGVRKYHLEHKLMTDKVNMLQHQLMQEKKAVDDSQKEKEQLKALLSAKDKEEGGRSPETVRVQLRSALGEYPGQSIIKGKESILVKQAQSLDFDQMPQNRPASRQLQRSQTAGGWDHPEMESLRHELDTMQRKLQTAEEENGLLQTALNQKSRECQELAQSRDAVQKRADQQIQELEDALGDVQKRMLDSECKVKQLQAHVVAVKEHLGGQATEELRAQLQDVKAKYEGASSEVGRVRNRLKQSEKALEEYKSSESQLATETERLSQELAAQAAERDELSKALLTMETRLNNTVPAEKFDNMKNLLTNAVDEKERQLAELREDYDRVLEEVAELHRKLDTPSSRVMSAEEHQRIISALEEQNATLKRKLKDVTVKSQTLIEEVEESEEERDLLKEQLDELNSRMENEFIAIKDHEAIRDDMAVALEELKDKLMEAGERCGRAEGQLQQVQAEKAALQESMQGGSEKNQRELDVLKAHNAELMKKLQLVQKRCEDGEKEREELTAQKQALKRSVEEQFVSRQQHEKVKVELSSTLESVKADKLKLEAELKESAEELKNVKEGNEKLKEQLEKVTSEMKRECISMKEHKGVADELNAAVIEAENRANQASALHALAQEEVAKLSKELEAQKTELDTIQEAIQSKFIPLTAAEEKETTYSSRVKELEQKLAETEEKYHRERSVWESMKQEKDKLKVETESVQQRLDSALVSSKKHKQVEEEFKAKLEELAQRSASLEEQLQEATLQKTELQGQNALCNTQIQNLQEQLKSKLMRIATYDTELTALQDSVHQAQADCKTAREAQQEEAHRVAVLQKELQEQRREQTTLEAEVAKLQASLREEEESNAQRAEDVRALQSELLRATQALEDVRHKEEQVNELKKVKQQLEDDVVSLGNKLLSSTQECQKARLEQRQAKEGESRAKADMAAVQVVSQGVEREIRELRERYDESLGTISDLQRRIQESAQQTEAKDKKITELLTDVERLKQALNGLSQLTYTSSTPNKRQAQQVDALQAQITSLQQQLADAERKHREVVSIYRIHLLRAAQGHMDEDVQAVLLQILRMREEFVC</sequence>
<dbReference type="PRINTS" id="PR01415">
    <property type="entry name" value="ANKYRIN"/>
</dbReference>
<dbReference type="PANTHER" id="PTHR24129">
    <property type="entry name" value="ANKYCORBIN"/>
    <property type="match status" value="1"/>
</dbReference>
<dbReference type="InterPro" id="IPR036770">
    <property type="entry name" value="Ankyrin_rpt-contain_sf"/>
</dbReference>
<feature type="coiled-coil region" evidence="4">
    <location>
        <begin position="1001"/>
        <end position="1185"/>
    </location>
</feature>
<feature type="repeat" description="ANK" evidence="3">
    <location>
        <begin position="89"/>
        <end position="121"/>
    </location>
</feature>
<evidence type="ECO:0000256" key="4">
    <source>
        <dbReference type="SAM" id="Coils"/>
    </source>
</evidence>
<feature type="region of interest" description="Disordered" evidence="5">
    <location>
        <begin position="385"/>
        <end position="409"/>
    </location>
</feature>
<feature type="repeat" description="ANK" evidence="3">
    <location>
        <begin position="56"/>
        <end position="88"/>
    </location>
</feature>
<feature type="repeat" description="ANK" evidence="3">
    <location>
        <begin position="122"/>
        <end position="154"/>
    </location>
</feature>
<keyword evidence="1" id="KW-0677">Repeat</keyword>
<dbReference type="Ensembl" id="ENSPMET00000034126.1">
    <property type="protein sequence ID" value="ENSPMEP00000032945.1"/>
    <property type="gene ID" value="ENSPMEG00000021163.1"/>
</dbReference>
<feature type="coiled-coil region" evidence="4">
    <location>
        <begin position="1214"/>
        <end position="1325"/>
    </location>
</feature>
<evidence type="ECO:0000313" key="6">
    <source>
        <dbReference type="Ensembl" id="ENSPMEP00000032945.1"/>
    </source>
</evidence>
<keyword evidence="2 4" id="KW-0175">Coiled coil</keyword>
<feature type="coiled-coil region" evidence="4">
    <location>
        <begin position="309"/>
        <end position="343"/>
    </location>
</feature>
<organism evidence="6 7">
    <name type="scientific">Poecilia mexicana</name>
    <dbReference type="NCBI Taxonomy" id="48701"/>
    <lineage>
        <taxon>Eukaryota</taxon>
        <taxon>Metazoa</taxon>
        <taxon>Chordata</taxon>
        <taxon>Craniata</taxon>
        <taxon>Vertebrata</taxon>
        <taxon>Euteleostomi</taxon>
        <taxon>Actinopterygii</taxon>
        <taxon>Neopterygii</taxon>
        <taxon>Teleostei</taxon>
        <taxon>Neoteleostei</taxon>
        <taxon>Acanthomorphata</taxon>
        <taxon>Ovalentaria</taxon>
        <taxon>Atherinomorphae</taxon>
        <taxon>Cyprinodontiformes</taxon>
        <taxon>Poeciliidae</taxon>
        <taxon>Poeciliinae</taxon>
        <taxon>Poecilia</taxon>
    </lineage>
</organism>
<evidence type="ECO:0000256" key="5">
    <source>
        <dbReference type="SAM" id="MobiDB-lite"/>
    </source>
</evidence>
<dbReference type="KEGG" id="pmei:106929160"/>
<proteinExistence type="predicted"/>
<dbReference type="SUPFAM" id="SSF48403">
    <property type="entry name" value="Ankyrin repeat"/>
    <property type="match status" value="1"/>
</dbReference>
<name>A0A3B3Z110_9TELE</name>
<reference evidence="6" key="2">
    <citation type="submission" date="2025-09" db="UniProtKB">
        <authorList>
            <consortium name="Ensembl"/>
        </authorList>
    </citation>
    <scope>IDENTIFICATION</scope>
</reference>
<dbReference type="CTD" id="564040"/>
<dbReference type="RefSeq" id="XP_014861340.1">
    <property type="nucleotide sequence ID" value="XM_015005854.1"/>
</dbReference>
<evidence type="ECO:0000313" key="7">
    <source>
        <dbReference type="Proteomes" id="UP000261480"/>
    </source>
</evidence>
<accession>A0A3B3Z110</accession>
<evidence type="ECO:0000256" key="3">
    <source>
        <dbReference type="PROSITE-ProRule" id="PRU00023"/>
    </source>
</evidence>
<protein>
    <submittedName>
        <fullName evidence="6">Uncharacterized protein</fullName>
    </submittedName>
</protein>
<dbReference type="Pfam" id="PF12796">
    <property type="entry name" value="Ank_2"/>
    <property type="match status" value="1"/>
</dbReference>
<dbReference type="Pfam" id="PF00023">
    <property type="entry name" value="Ank"/>
    <property type="match status" value="3"/>
</dbReference>
<dbReference type="Gene3D" id="1.25.40.20">
    <property type="entry name" value="Ankyrin repeat-containing domain"/>
    <property type="match status" value="2"/>
</dbReference>
<feature type="coiled-coil region" evidence="4">
    <location>
        <begin position="412"/>
        <end position="972"/>
    </location>
</feature>
<dbReference type="PROSITE" id="PS50297">
    <property type="entry name" value="ANK_REP_REGION"/>
    <property type="match status" value="5"/>
</dbReference>
<reference evidence="6" key="1">
    <citation type="submission" date="2025-08" db="UniProtKB">
        <authorList>
            <consortium name="Ensembl"/>
        </authorList>
    </citation>
    <scope>IDENTIFICATION</scope>
</reference>